<dbReference type="PANTHER" id="PTHR34222">
    <property type="entry name" value="GAG_PRE-INTEGRS DOMAIN-CONTAINING PROTEIN"/>
    <property type="match status" value="1"/>
</dbReference>
<dbReference type="PANTHER" id="PTHR34222:SF43">
    <property type="entry name" value="RETROTRANSPOSON GAG DOMAIN-CONTAINING PROTEIN"/>
    <property type="match status" value="1"/>
</dbReference>
<proteinExistence type="predicted"/>
<dbReference type="EMBL" id="AM473876">
    <property type="protein sequence ID" value="CAN75071.1"/>
    <property type="molecule type" value="Genomic_DNA"/>
</dbReference>
<dbReference type="Pfam" id="PF14223">
    <property type="entry name" value="Retrotran_gag_2"/>
    <property type="match status" value="1"/>
</dbReference>
<evidence type="ECO:0000313" key="1">
    <source>
        <dbReference type="EMBL" id="CAN75071.1"/>
    </source>
</evidence>
<dbReference type="AlphaFoldDB" id="A5BWQ5"/>
<gene>
    <name evidence="1" type="ORF">VITISV_011695</name>
</gene>
<reference evidence="1" key="1">
    <citation type="journal article" date="2007" name="PLoS ONE">
        <title>The first genome sequence of an elite grapevine cultivar (Pinot noir Vitis vinifera L.): coping with a highly heterozygous genome.</title>
        <authorList>
            <person name="Velasco R."/>
            <person name="Zharkikh A."/>
            <person name="Troggio M."/>
            <person name="Cartwright D.A."/>
            <person name="Cestaro A."/>
            <person name="Pruss D."/>
            <person name="Pindo M."/>
            <person name="FitzGerald L.M."/>
            <person name="Vezzulli S."/>
            <person name="Reid J."/>
            <person name="Malacarne G."/>
            <person name="Iliev D."/>
            <person name="Coppola G."/>
            <person name="Wardell B."/>
            <person name="Micheletti D."/>
            <person name="Macalma T."/>
            <person name="Facci M."/>
            <person name="Mitchell J.T."/>
            <person name="Perazzolli M."/>
            <person name="Eldredge G."/>
            <person name="Gatto P."/>
            <person name="Oyzerski R."/>
            <person name="Moretto M."/>
            <person name="Gutin N."/>
            <person name="Stefanini M."/>
            <person name="Chen Y."/>
            <person name="Segala C."/>
            <person name="Davenport C."/>
            <person name="Dematte L."/>
            <person name="Mraz A."/>
            <person name="Battilana J."/>
            <person name="Stormo K."/>
            <person name="Costa F."/>
            <person name="Tao Q."/>
            <person name="Si-Ammour A."/>
            <person name="Harkins T."/>
            <person name="Lackey A."/>
            <person name="Perbost C."/>
            <person name="Taillon B."/>
            <person name="Stella A."/>
            <person name="Solovyev V."/>
            <person name="Fawcett J.A."/>
            <person name="Sterck L."/>
            <person name="Vandepoele K."/>
            <person name="Grando S.M."/>
            <person name="Toppo S."/>
            <person name="Moser C."/>
            <person name="Lanchbury J."/>
            <person name="Bogden R."/>
            <person name="Skolnick M."/>
            <person name="Sgaramella V."/>
            <person name="Bhatnagar S.K."/>
            <person name="Fontana P."/>
            <person name="Gutin A."/>
            <person name="Van de Peer Y."/>
            <person name="Salamini F."/>
            <person name="Viola R."/>
        </authorList>
    </citation>
    <scope>NUCLEOTIDE SEQUENCE</scope>
</reference>
<accession>A5BWQ5</accession>
<name>A5BWQ5_VITVI</name>
<organism evidence="1">
    <name type="scientific">Vitis vinifera</name>
    <name type="common">Grape</name>
    <dbReference type="NCBI Taxonomy" id="29760"/>
    <lineage>
        <taxon>Eukaryota</taxon>
        <taxon>Viridiplantae</taxon>
        <taxon>Streptophyta</taxon>
        <taxon>Embryophyta</taxon>
        <taxon>Tracheophyta</taxon>
        <taxon>Spermatophyta</taxon>
        <taxon>Magnoliopsida</taxon>
        <taxon>eudicotyledons</taxon>
        <taxon>Gunneridae</taxon>
        <taxon>Pentapetalae</taxon>
        <taxon>rosids</taxon>
        <taxon>Vitales</taxon>
        <taxon>Vitaceae</taxon>
        <taxon>Viteae</taxon>
        <taxon>Vitis</taxon>
    </lineage>
</organism>
<protein>
    <recommendedName>
        <fullName evidence="2">Retrotransposon gag domain-containing protein</fullName>
    </recommendedName>
</protein>
<evidence type="ECO:0008006" key="2">
    <source>
        <dbReference type="Google" id="ProtNLM"/>
    </source>
</evidence>
<sequence length="264" mass="30143">MEEDVLSTVFGETGTAFNIWTSLEQQLLPITIENEGNLEKTDPSFRKWRIENAMVKGWLINSMDHSLVMNFIRYPTAKQVWDSAATTYFDGTDTSQVYELRRRVSQMKQVGGSIEKYYNNLQGLWPEIDFLRLNPMSCAIDIQNYHSLLQEERVYTFLDGLDDRLDHVRSDVLCLKPFPSIEQAYAHIRREDLRKSVMVSGAKAVASGVVTAIKGVKSGHSQTLLKSGSSSRSKGHSDGNKCTQTCFKLHGYPDWWHELQARKK</sequence>